<name>A0A6I6MJK4_9CAUL</name>
<dbReference type="GO" id="GO:0003700">
    <property type="term" value="F:DNA-binding transcription factor activity"/>
    <property type="evidence" value="ECO:0007669"/>
    <property type="project" value="InterPro"/>
</dbReference>
<dbReference type="InterPro" id="IPR039422">
    <property type="entry name" value="MarR/SlyA-like"/>
</dbReference>
<dbReference type="PROSITE" id="PS50995">
    <property type="entry name" value="HTH_MARR_2"/>
    <property type="match status" value="1"/>
</dbReference>
<dbReference type="SMART" id="SM00347">
    <property type="entry name" value="HTH_MARR"/>
    <property type="match status" value="1"/>
</dbReference>
<evidence type="ECO:0000259" key="1">
    <source>
        <dbReference type="PROSITE" id="PS50995"/>
    </source>
</evidence>
<dbReference type="InterPro" id="IPR036388">
    <property type="entry name" value="WH-like_DNA-bd_sf"/>
</dbReference>
<dbReference type="GO" id="GO:0006950">
    <property type="term" value="P:response to stress"/>
    <property type="evidence" value="ECO:0007669"/>
    <property type="project" value="TreeGrafter"/>
</dbReference>
<dbReference type="KEGG" id="tsv:DSM104635_00127"/>
<sequence length="152" mass="17053">MADARDTVRLSLRLLTTSRLIEREVDALFRARFDSTIARFDFLSALDRHGALTLGEVSQYLLVSNGNVTQLRTRLNEDGLIETEADKSDRRIQRVRLTKRGESVFKQMAKAHAARVDSLLGELTQTDKQALTRLLDGAKSSIRRKLTKGAAP</sequence>
<reference evidence="3" key="1">
    <citation type="submission" date="2019-12" db="EMBL/GenBank/DDBJ databases">
        <title>Complete genome of Terracaulis silvestris 0127_4.</title>
        <authorList>
            <person name="Vieira S."/>
            <person name="Riedel T."/>
            <person name="Sproer C."/>
            <person name="Pascual J."/>
            <person name="Boedeker C."/>
            <person name="Overmann J."/>
        </authorList>
    </citation>
    <scope>NUCLEOTIDE SEQUENCE [LARGE SCALE GENOMIC DNA]</scope>
    <source>
        <strain evidence="3">0127_4</strain>
    </source>
</reference>
<dbReference type="InterPro" id="IPR000835">
    <property type="entry name" value="HTH_MarR-typ"/>
</dbReference>
<dbReference type="PANTHER" id="PTHR33164:SF57">
    <property type="entry name" value="MARR-FAMILY TRANSCRIPTIONAL REGULATOR"/>
    <property type="match status" value="1"/>
</dbReference>
<organism evidence="2 3">
    <name type="scientific">Terricaulis silvestris</name>
    <dbReference type="NCBI Taxonomy" id="2686094"/>
    <lineage>
        <taxon>Bacteria</taxon>
        <taxon>Pseudomonadati</taxon>
        <taxon>Pseudomonadota</taxon>
        <taxon>Alphaproteobacteria</taxon>
        <taxon>Caulobacterales</taxon>
        <taxon>Caulobacteraceae</taxon>
        <taxon>Terricaulis</taxon>
    </lineage>
</organism>
<evidence type="ECO:0000313" key="3">
    <source>
        <dbReference type="Proteomes" id="UP000431269"/>
    </source>
</evidence>
<dbReference type="EMBL" id="CP047045">
    <property type="protein sequence ID" value="QGZ93318.1"/>
    <property type="molecule type" value="Genomic_DNA"/>
</dbReference>
<keyword evidence="3" id="KW-1185">Reference proteome</keyword>
<dbReference type="Gene3D" id="1.10.10.10">
    <property type="entry name" value="Winged helix-like DNA-binding domain superfamily/Winged helix DNA-binding domain"/>
    <property type="match status" value="1"/>
</dbReference>
<dbReference type="AlphaFoldDB" id="A0A6I6MJK4"/>
<dbReference type="PANTHER" id="PTHR33164">
    <property type="entry name" value="TRANSCRIPTIONAL REGULATOR, MARR FAMILY"/>
    <property type="match status" value="1"/>
</dbReference>
<protein>
    <submittedName>
        <fullName evidence="2">Benzoate anaerobic degradation regulator</fullName>
    </submittedName>
</protein>
<proteinExistence type="predicted"/>
<dbReference type="RefSeq" id="WP_158764326.1">
    <property type="nucleotide sequence ID" value="NZ_CP047045.1"/>
</dbReference>
<dbReference type="Proteomes" id="UP000431269">
    <property type="component" value="Chromosome"/>
</dbReference>
<dbReference type="SUPFAM" id="SSF46785">
    <property type="entry name" value="Winged helix' DNA-binding domain"/>
    <property type="match status" value="1"/>
</dbReference>
<dbReference type="InterPro" id="IPR036390">
    <property type="entry name" value="WH_DNA-bd_sf"/>
</dbReference>
<evidence type="ECO:0000313" key="2">
    <source>
        <dbReference type="EMBL" id="QGZ93318.1"/>
    </source>
</evidence>
<dbReference type="Pfam" id="PF12802">
    <property type="entry name" value="MarR_2"/>
    <property type="match status" value="1"/>
</dbReference>
<accession>A0A6I6MJK4</accession>
<dbReference type="PRINTS" id="PR00598">
    <property type="entry name" value="HTHMARR"/>
</dbReference>
<feature type="domain" description="HTH marR-type" evidence="1">
    <location>
        <begin position="7"/>
        <end position="140"/>
    </location>
</feature>
<gene>
    <name evidence="2" type="primary">badR</name>
    <name evidence="2" type="ORF">DSM104635_00127</name>
</gene>